<dbReference type="Gene3D" id="1.25.40.10">
    <property type="entry name" value="Tetratricopeptide repeat domain"/>
    <property type="match status" value="1"/>
</dbReference>
<dbReference type="RefSeq" id="WP_121853660.1">
    <property type="nucleotide sequence ID" value="NZ_CP037952.1"/>
</dbReference>
<feature type="chain" id="PRO_5017189915" evidence="1">
    <location>
        <begin position="20"/>
        <end position="393"/>
    </location>
</feature>
<organism evidence="2 3">
    <name type="scientific">Parashewanella spongiae</name>
    <dbReference type="NCBI Taxonomy" id="342950"/>
    <lineage>
        <taxon>Bacteria</taxon>
        <taxon>Pseudomonadati</taxon>
        <taxon>Pseudomonadota</taxon>
        <taxon>Gammaproteobacteria</taxon>
        <taxon>Alteromonadales</taxon>
        <taxon>Shewanellaceae</taxon>
        <taxon>Parashewanella</taxon>
    </lineage>
</organism>
<sequence length="393" mass="45337">MKSLIKTVFFLICSLQLQACSHNARPLKDQQAPPPSVNINYELFPSYGNKDFSHQPIFQLSEKQQQIFLTDHKQRLKNGVRPDQAVADFLQSKLSNFTYYGETYDAQTTMYLNKGNCMSLAMLTAAFAKIAGLEFDFVEVNTIPIFDKQGSLIMSSNHVQTRLYDPNYTPKPNRITLVRPHTVIDYFPDSNDHRGKNIDHSEFIAKYYNNIAAEALIDDRIELAFQYAMAGYKADEHNPETLNLLAVLHKRSGDFATAEQLYLAGMHYESNNIRLLSNYIILLERQQRMVKANALRTQLAKLDDPNPYNWLEQAYIAQSNQQDAEAIKYYRKVLKLAPYVQPAYLGLYQVYLSNQRPKAAQKVLTNALEWSYDPEQRQGYKYKLYQLSKPHSP</sequence>
<evidence type="ECO:0000313" key="2">
    <source>
        <dbReference type="EMBL" id="RJY14701.1"/>
    </source>
</evidence>
<evidence type="ECO:0000313" key="3">
    <source>
        <dbReference type="Proteomes" id="UP000273022"/>
    </source>
</evidence>
<name>A0A3A6TTR4_9GAMM</name>
<reference evidence="2 3" key="1">
    <citation type="submission" date="2018-09" db="EMBL/GenBank/DDBJ databases">
        <title>Phylogeny of the Shewanellaceae, and recommendation for two new genera, Pseudoshewanella and Parashewanella.</title>
        <authorList>
            <person name="Wang G."/>
        </authorList>
    </citation>
    <scope>NUCLEOTIDE SEQUENCE [LARGE SCALE GENOMIC DNA]</scope>
    <source>
        <strain evidence="2 3">KCTC 22492</strain>
    </source>
</reference>
<dbReference type="InterPro" id="IPR011990">
    <property type="entry name" value="TPR-like_helical_dom_sf"/>
</dbReference>
<dbReference type="AlphaFoldDB" id="A0A3A6TTR4"/>
<dbReference type="SMART" id="SM00028">
    <property type="entry name" value="TPR"/>
    <property type="match status" value="3"/>
</dbReference>
<dbReference type="OrthoDB" id="6254323at2"/>
<keyword evidence="1" id="KW-0732">Signal</keyword>
<feature type="signal peptide" evidence="1">
    <location>
        <begin position="1"/>
        <end position="19"/>
    </location>
</feature>
<proteinExistence type="predicted"/>
<gene>
    <name evidence="2" type="ORF">D5R81_10865</name>
</gene>
<accession>A0A3A6TTR4</accession>
<dbReference type="EMBL" id="QYYH01000061">
    <property type="protein sequence ID" value="RJY14701.1"/>
    <property type="molecule type" value="Genomic_DNA"/>
</dbReference>
<comment type="caution">
    <text evidence="2">The sequence shown here is derived from an EMBL/GenBank/DDBJ whole genome shotgun (WGS) entry which is preliminary data.</text>
</comment>
<dbReference type="InterPro" id="IPR019734">
    <property type="entry name" value="TPR_rpt"/>
</dbReference>
<dbReference type="SUPFAM" id="SSF48452">
    <property type="entry name" value="TPR-like"/>
    <property type="match status" value="1"/>
</dbReference>
<protein>
    <submittedName>
        <fullName evidence="2">Uncharacterized protein</fullName>
    </submittedName>
</protein>
<dbReference type="Proteomes" id="UP000273022">
    <property type="component" value="Unassembled WGS sequence"/>
</dbReference>
<dbReference type="Pfam" id="PF14559">
    <property type="entry name" value="TPR_19"/>
    <property type="match status" value="1"/>
</dbReference>
<evidence type="ECO:0000256" key="1">
    <source>
        <dbReference type="SAM" id="SignalP"/>
    </source>
</evidence>
<keyword evidence="3" id="KW-1185">Reference proteome</keyword>